<accession>A0A7X0HW19</accession>
<dbReference type="AlphaFoldDB" id="A0A7X0HW19"/>
<sequence length="65" mass="7228">MKNKQYTAAGTDIEEVKRLNAKSGLSYNEAKELLAQTTGGRGTRIYSDTNIEEVRAKNQHALEQS</sequence>
<evidence type="ECO:0008006" key="3">
    <source>
        <dbReference type="Google" id="ProtNLM"/>
    </source>
</evidence>
<dbReference type="EMBL" id="JACHGK010000012">
    <property type="protein sequence ID" value="MBB6446631.1"/>
    <property type="molecule type" value="Genomic_DNA"/>
</dbReference>
<organism evidence="1 2">
    <name type="scientific">Bacillus benzoevorans</name>
    <dbReference type="NCBI Taxonomy" id="1456"/>
    <lineage>
        <taxon>Bacteria</taxon>
        <taxon>Bacillati</taxon>
        <taxon>Bacillota</taxon>
        <taxon>Bacilli</taxon>
        <taxon>Bacillales</taxon>
        <taxon>Bacillaceae</taxon>
        <taxon>Bacillus</taxon>
    </lineage>
</organism>
<evidence type="ECO:0000313" key="2">
    <source>
        <dbReference type="Proteomes" id="UP000531594"/>
    </source>
</evidence>
<proteinExistence type="predicted"/>
<reference evidence="1 2" key="1">
    <citation type="submission" date="2020-08" db="EMBL/GenBank/DDBJ databases">
        <title>Genomic Encyclopedia of Type Strains, Phase IV (KMG-IV): sequencing the most valuable type-strain genomes for metagenomic binning, comparative biology and taxonomic classification.</title>
        <authorList>
            <person name="Goeker M."/>
        </authorList>
    </citation>
    <scope>NUCLEOTIDE SEQUENCE [LARGE SCALE GENOMIC DNA]</scope>
    <source>
        <strain evidence="1 2">DSM 5391</strain>
    </source>
</reference>
<gene>
    <name evidence="1" type="ORF">HNR53_003291</name>
</gene>
<protein>
    <recommendedName>
        <fullName evidence="3">Gamma-type small acid-soluble spore protein</fullName>
    </recommendedName>
</protein>
<comment type="caution">
    <text evidence="1">The sequence shown here is derived from an EMBL/GenBank/DDBJ whole genome shotgun (WGS) entry which is preliminary data.</text>
</comment>
<name>A0A7X0HW19_9BACI</name>
<dbReference type="Proteomes" id="UP000531594">
    <property type="component" value="Unassembled WGS sequence"/>
</dbReference>
<dbReference type="RefSeq" id="WP_184527803.1">
    <property type="nucleotide sequence ID" value="NZ_JACHGK010000012.1"/>
</dbReference>
<evidence type="ECO:0000313" key="1">
    <source>
        <dbReference type="EMBL" id="MBB6446631.1"/>
    </source>
</evidence>
<keyword evidence="2" id="KW-1185">Reference proteome</keyword>